<accession>A0A1A9VND1</accession>
<keyword evidence="5" id="KW-0812">Transmembrane</keyword>
<evidence type="ECO:0000256" key="11">
    <source>
        <dbReference type="ARBA" id="ARBA00032786"/>
    </source>
</evidence>
<evidence type="ECO:0000256" key="5">
    <source>
        <dbReference type="ARBA" id="ARBA00022692"/>
    </source>
</evidence>
<keyword evidence="4" id="KW-0813">Transport</keyword>
<dbReference type="GO" id="GO:0005742">
    <property type="term" value="C:mitochondrial outer membrane translocase complex"/>
    <property type="evidence" value="ECO:0007669"/>
    <property type="project" value="InterPro"/>
</dbReference>
<evidence type="ECO:0000256" key="8">
    <source>
        <dbReference type="ARBA" id="ARBA00022989"/>
    </source>
</evidence>
<evidence type="ECO:0000256" key="4">
    <source>
        <dbReference type="ARBA" id="ARBA00022448"/>
    </source>
</evidence>
<dbReference type="EnsemblMetazoa" id="GAUT042505-RA">
    <property type="protein sequence ID" value="GAUT042505-PA"/>
    <property type="gene ID" value="GAUT042505"/>
</dbReference>
<dbReference type="InterPro" id="IPR012621">
    <property type="entry name" value="Tom7"/>
</dbReference>
<dbReference type="PANTHER" id="PTHR46722">
    <property type="entry name" value="MITOCHONDRIAL IMPORT RECEPTOR SUBUNIT TOM7 HOMOLOG"/>
    <property type="match status" value="1"/>
</dbReference>
<proteinExistence type="inferred from homology"/>
<evidence type="ECO:0000256" key="6">
    <source>
        <dbReference type="ARBA" id="ARBA00022787"/>
    </source>
</evidence>
<evidence type="ECO:0000256" key="1">
    <source>
        <dbReference type="ARBA" id="ARBA00004572"/>
    </source>
</evidence>
<organism evidence="12 13">
    <name type="scientific">Glossina austeni</name>
    <name type="common">Savannah tsetse fly</name>
    <dbReference type="NCBI Taxonomy" id="7395"/>
    <lineage>
        <taxon>Eukaryota</taxon>
        <taxon>Metazoa</taxon>
        <taxon>Ecdysozoa</taxon>
        <taxon>Arthropoda</taxon>
        <taxon>Hexapoda</taxon>
        <taxon>Insecta</taxon>
        <taxon>Pterygota</taxon>
        <taxon>Neoptera</taxon>
        <taxon>Endopterygota</taxon>
        <taxon>Diptera</taxon>
        <taxon>Brachycera</taxon>
        <taxon>Muscomorpha</taxon>
        <taxon>Hippoboscoidea</taxon>
        <taxon>Glossinidae</taxon>
        <taxon>Glossina</taxon>
    </lineage>
</organism>
<keyword evidence="7" id="KW-0653">Protein transport</keyword>
<evidence type="ECO:0000256" key="10">
    <source>
        <dbReference type="ARBA" id="ARBA00023136"/>
    </source>
</evidence>
<dbReference type="AlphaFoldDB" id="A0A1A9VND1"/>
<keyword evidence="8" id="KW-1133">Transmembrane helix</keyword>
<dbReference type="VEuPathDB" id="VectorBase:GAUT042505"/>
<dbReference type="GO" id="GO:0030150">
    <property type="term" value="P:protein import into mitochondrial matrix"/>
    <property type="evidence" value="ECO:0007669"/>
    <property type="project" value="InterPro"/>
</dbReference>
<evidence type="ECO:0000256" key="7">
    <source>
        <dbReference type="ARBA" id="ARBA00022927"/>
    </source>
</evidence>
<keyword evidence="10" id="KW-0472">Membrane</keyword>
<sequence length="101" mass="11695">MYISTMAMSPDVKERLEIVYYVAKTTFHGGFIPLVLYLGFRKEAEPGMPPLSILSLCYGNEKYLDFIDFMATLSQCCNRSDKPYLPRMSKIIVSLEYRITY</sequence>
<dbReference type="GO" id="GO:1903955">
    <property type="term" value="P:positive regulation of protein targeting to mitochondrion"/>
    <property type="evidence" value="ECO:0007669"/>
    <property type="project" value="TreeGrafter"/>
</dbReference>
<evidence type="ECO:0000256" key="2">
    <source>
        <dbReference type="ARBA" id="ARBA00010917"/>
    </source>
</evidence>
<dbReference type="STRING" id="7395.A0A1A9VND1"/>
<comment type="subcellular location">
    <subcellularLocation>
        <location evidence="1">Mitochondrion outer membrane</location>
        <topology evidence="1">Single-pass membrane protein</topology>
    </subcellularLocation>
</comment>
<evidence type="ECO:0000256" key="9">
    <source>
        <dbReference type="ARBA" id="ARBA00023128"/>
    </source>
</evidence>
<comment type="similarity">
    <text evidence="2">Belongs to the Tom7 family.</text>
</comment>
<dbReference type="PANTHER" id="PTHR46722:SF1">
    <property type="entry name" value="MITOCHONDRIAL IMPORT RECEPTOR SUBUNIT TOM7 HOMOLOG"/>
    <property type="match status" value="1"/>
</dbReference>
<evidence type="ECO:0000313" key="12">
    <source>
        <dbReference type="EnsemblMetazoa" id="GAUT042505-PA"/>
    </source>
</evidence>
<reference evidence="12" key="1">
    <citation type="submission" date="2020-05" db="UniProtKB">
        <authorList>
            <consortium name="EnsemblMetazoa"/>
        </authorList>
    </citation>
    <scope>IDENTIFICATION</scope>
    <source>
        <strain evidence="12">TTRI</strain>
    </source>
</reference>
<keyword evidence="9" id="KW-0496">Mitochondrion</keyword>
<dbReference type="Pfam" id="PF08038">
    <property type="entry name" value="Tom7"/>
    <property type="match status" value="1"/>
</dbReference>
<keyword evidence="6" id="KW-1000">Mitochondrion outer membrane</keyword>
<name>A0A1A9VND1_GLOAU</name>
<keyword evidence="13" id="KW-1185">Reference proteome</keyword>
<protein>
    <recommendedName>
        <fullName evidence="3">Mitochondrial import receptor subunit TOM7 homolog</fullName>
    </recommendedName>
    <alternativeName>
        <fullName evidence="11">Translocase of outer membrane 7 kDa subunit homolog</fullName>
    </alternativeName>
</protein>
<evidence type="ECO:0000313" key="13">
    <source>
        <dbReference type="Proteomes" id="UP000078200"/>
    </source>
</evidence>
<dbReference type="Proteomes" id="UP000078200">
    <property type="component" value="Unassembled WGS sequence"/>
</dbReference>
<evidence type="ECO:0000256" key="3">
    <source>
        <dbReference type="ARBA" id="ARBA00014537"/>
    </source>
</evidence>